<dbReference type="InterPro" id="IPR050878">
    <property type="entry name" value="POMC-derived_peptides"/>
</dbReference>
<dbReference type="AlphaFoldDB" id="A0A3B3RJ06"/>
<dbReference type="GO" id="GO:0005184">
    <property type="term" value="F:neuropeptide hormone activity"/>
    <property type="evidence" value="ECO:0007669"/>
    <property type="project" value="Ensembl"/>
</dbReference>
<dbReference type="Pfam" id="PF08384">
    <property type="entry name" value="NPP"/>
    <property type="match status" value="1"/>
</dbReference>
<dbReference type="InterPro" id="IPR013532">
    <property type="entry name" value="Opioid_neuropept"/>
</dbReference>
<dbReference type="InterPro" id="IPR013531">
    <property type="entry name" value="Mcrtin_ACTH_cent"/>
</dbReference>
<comment type="function">
    <text evidence="2">Endogenous opiate.</text>
</comment>
<protein>
    <submittedName>
        <fullName evidence="15">Proopiomelanocortin a</fullName>
    </submittedName>
</protein>
<reference evidence="15" key="1">
    <citation type="submission" date="2025-08" db="UniProtKB">
        <authorList>
            <consortium name="Ensembl"/>
        </authorList>
    </citation>
    <scope>IDENTIFICATION</scope>
</reference>
<evidence type="ECO:0000256" key="5">
    <source>
        <dbReference type="ARBA" id="ARBA00022525"/>
    </source>
</evidence>
<keyword evidence="7" id="KW-0372">Hormone</keyword>
<dbReference type="PRINTS" id="PR00383">
    <property type="entry name" value="MELANOCORTIN"/>
</dbReference>
<accession>A0A3B3RJ06</accession>
<dbReference type="GO" id="GO:1902036">
    <property type="term" value="P:regulation of hematopoietic stem cell differentiation"/>
    <property type="evidence" value="ECO:0007669"/>
    <property type="project" value="Ensembl"/>
</dbReference>
<keyword evidence="6" id="KW-0165">Cleavage on pair of basic residues</keyword>
<evidence type="ECO:0000256" key="6">
    <source>
        <dbReference type="ARBA" id="ARBA00022685"/>
    </source>
</evidence>
<keyword evidence="5" id="KW-0964">Secreted</keyword>
<feature type="signal peptide" evidence="11">
    <location>
        <begin position="1"/>
        <end position="24"/>
    </location>
</feature>
<feature type="domain" description="Pro-opiomelanocortin N-terminal" evidence="13">
    <location>
        <begin position="25"/>
        <end position="69"/>
    </location>
</feature>
<feature type="chain" id="PRO_5017189970" evidence="11">
    <location>
        <begin position="25"/>
        <end position="231"/>
    </location>
</feature>
<comment type="subcellular location">
    <subcellularLocation>
        <location evidence="3">Secreted</location>
    </subcellularLocation>
</comment>
<dbReference type="Proteomes" id="UP000261540">
    <property type="component" value="Unplaced"/>
</dbReference>
<evidence type="ECO:0000313" key="15">
    <source>
        <dbReference type="Ensembl" id="ENSPKIP00000018612.1"/>
    </source>
</evidence>
<organism evidence="15 16">
    <name type="scientific">Paramormyrops kingsleyae</name>
    <dbReference type="NCBI Taxonomy" id="1676925"/>
    <lineage>
        <taxon>Eukaryota</taxon>
        <taxon>Metazoa</taxon>
        <taxon>Chordata</taxon>
        <taxon>Craniata</taxon>
        <taxon>Vertebrata</taxon>
        <taxon>Euteleostomi</taxon>
        <taxon>Actinopterygii</taxon>
        <taxon>Neopterygii</taxon>
        <taxon>Teleostei</taxon>
        <taxon>Osteoglossocephala</taxon>
        <taxon>Osteoglossomorpha</taxon>
        <taxon>Osteoglossiformes</taxon>
        <taxon>Mormyridae</taxon>
        <taxon>Paramormyrops</taxon>
    </lineage>
</organism>
<evidence type="ECO:0000313" key="16">
    <source>
        <dbReference type="Proteomes" id="UP000261540"/>
    </source>
</evidence>
<dbReference type="Pfam" id="PF08035">
    <property type="entry name" value="Op_neuropeptide"/>
    <property type="match status" value="1"/>
</dbReference>
<dbReference type="GO" id="GO:0033555">
    <property type="term" value="P:multicellular organismal response to stress"/>
    <property type="evidence" value="ECO:0007669"/>
    <property type="project" value="Ensembl"/>
</dbReference>
<evidence type="ECO:0000256" key="2">
    <source>
        <dbReference type="ARBA" id="ARBA00003192"/>
    </source>
</evidence>
<proteinExistence type="inferred from homology"/>
<dbReference type="CTD" id="353221"/>
<evidence type="ECO:0000256" key="8">
    <source>
        <dbReference type="ARBA" id="ARBA00022729"/>
    </source>
</evidence>
<dbReference type="SMART" id="SM01365">
    <property type="entry name" value="Op_neuropeptide"/>
    <property type="match status" value="1"/>
</dbReference>
<reference evidence="15" key="2">
    <citation type="submission" date="2025-09" db="UniProtKB">
        <authorList>
            <consortium name="Ensembl"/>
        </authorList>
    </citation>
    <scope>IDENTIFICATION</scope>
</reference>
<keyword evidence="9" id="KW-0257">Endorphin</keyword>
<evidence type="ECO:0000256" key="9">
    <source>
        <dbReference type="ARBA" id="ARBA00023205"/>
    </source>
</evidence>
<feature type="domain" description="Opiodes neuropeptide" evidence="14">
    <location>
        <begin position="194"/>
        <end position="224"/>
    </location>
</feature>
<feature type="domain" description="Pro-opiomelanocortin/corticotropin ACTH central region" evidence="12">
    <location>
        <begin position="106"/>
        <end position="144"/>
    </location>
</feature>
<keyword evidence="8 11" id="KW-0732">Signal</keyword>
<dbReference type="OrthoDB" id="8962839at2759"/>
<dbReference type="InterPro" id="IPR001941">
    <property type="entry name" value="PMOC"/>
</dbReference>
<evidence type="ECO:0000259" key="14">
    <source>
        <dbReference type="SMART" id="SM01365"/>
    </source>
</evidence>
<dbReference type="SMART" id="SM01364">
    <property type="entry name" value="NPP"/>
    <property type="match status" value="1"/>
</dbReference>
<dbReference type="PANTHER" id="PTHR11416:SF7">
    <property type="entry name" value="PRO-OPIOMELANOCORTIN"/>
    <property type="match status" value="1"/>
</dbReference>
<dbReference type="InterPro" id="IPR013593">
    <property type="entry name" value="Melanocortin_N"/>
</dbReference>
<evidence type="ECO:0000256" key="7">
    <source>
        <dbReference type="ARBA" id="ARBA00022702"/>
    </source>
</evidence>
<dbReference type="GeneTree" id="ENSGT00390000016811"/>
<feature type="region of interest" description="Disordered" evidence="10">
    <location>
        <begin position="59"/>
        <end position="78"/>
    </location>
</feature>
<evidence type="ECO:0000256" key="3">
    <source>
        <dbReference type="ARBA" id="ARBA00004613"/>
    </source>
</evidence>
<sequence>MTMLVPAWLLAVAVLCAHGQGVTGQCWEHTKCRDLSSEKSIQECIEQCRSDLTAESPIYPGNGHLRPQSEPDDSDGSVLLATLPTPDVDTLTGYRGVGLPHENKRSYSMEHFRWGKPVGRKRRPIKVYAGVPEEEATGAYPEEERRDLPHDLDYALGESSLASEHPQSTIQEKKNRPYKMGHFRWNEPPASKRYGGFMKSWDERSQKPLLTLFRNVMIKDTQQKKNMGNPQ</sequence>
<dbReference type="PANTHER" id="PTHR11416">
    <property type="entry name" value="PRO-OPIOMELANOCORTIN"/>
    <property type="match status" value="1"/>
</dbReference>
<dbReference type="GO" id="GO:0005576">
    <property type="term" value="C:extracellular region"/>
    <property type="evidence" value="ECO:0007669"/>
    <property type="project" value="UniProtKB-SubCell"/>
</dbReference>
<dbReference type="Pfam" id="PF00976">
    <property type="entry name" value="ACTH_domain"/>
    <property type="match status" value="2"/>
</dbReference>
<feature type="domain" description="Pro-opiomelanocortin/corticotropin ACTH central region" evidence="12">
    <location>
        <begin position="177"/>
        <end position="213"/>
    </location>
</feature>
<evidence type="ECO:0000256" key="10">
    <source>
        <dbReference type="SAM" id="MobiDB-lite"/>
    </source>
</evidence>
<dbReference type="GO" id="GO:0032400">
    <property type="term" value="P:melanosome localization"/>
    <property type="evidence" value="ECO:0007669"/>
    <property type="project" value="Ensembl"/>
</dbReference>
<dbReference type="GO" id="GO:0007218">
    <property type="term" value="P:neuropeptide signaling pathway"/>
    <property type="evidence" value="ECO:0007669"/>
    <property type="project" value="UniProtKB-KW"/>
</dbReference>
<dbReference type="Ensembl" id="ENSPKIT00000035442.1">
    <property type="protein sequence ID" value="ENSPKIP00000018612.1"/>
    <property type="gene ID" value="ENSPKIG00000004128.1"/>
</dbReference>
<evidence type="ECO:0000256" key="11">
    <source>
        <dbReference type="SAM" id="SignalP"/>
    </source>
</evidence>
<keyword evidence="16" id="KW-1185">Reference proteome</keyword>
<evidence type="ECO:0000259" key="13">
    <source>
        <dbReference type="SMART" id="SM01364"/>
    </source>
</evidence>
<comment type="similarity">
    <text evidence="4">Belongs to the POMC family.</text>
</comment>
<evidence type="ECO:0000256" key="4">
    <source>
        <dbReference type="ARBA" id="ARBA00005832"/>
    </source>
</evidence>
<dbReference type="SMART" id="SM01363">
    <property type="entry name" value="ACTH_domain"/>
    <property type="match status" value="2"/>
</dbReference>
<evidence type="ECO:0000259" key="12">
    <source>
        <dbReference type="SMART" id="SM01363"/>
    </source>
</evidence>
<evidence type="ECO:0000256" key="1">
    <source>
        <dbReference type="ARBA" id="ARBA00002965"/>
    </source>
</evidence>
<comment type="function">
    <text evidence="1">Stimulates the adrenal glands to release cortisol.</text>
</comment>
<dbReference type="KEGG" id="pki:111833562"/>
<dbReference type="STRING" id="1676925.ENSPKIP00000018612"/>
<name>A0A3B3RJ06_9TELE</name>